<sequence>MAITKLLKPSTTRLFPRTAATRIAVPSRFASSDTRSSTEQDATKKKEESKATQPQQKKKTQAELDEELKMKMAGLSGDGGESGVEYEDGQPASMKRSVRNNMFRYI</sequence>
<feature type="region of interest" description="Disordered" evidence="1">
    <location>
        <begin position="1"/>
        <end position="106"/>
    </location>
</feature>
<reference evidence="2" key="1">
    <citation type="journal article" date="2020" name="Stud. Mycol.">
        <title>101 Dothideomycetes genomes: a test case for predicting lifestyles and emergence of pathogens.</title>
        <authorList>
            <person name="Haridas S."/>
            <person name="Albert R."/>
            <person name="Binder M."/>
            <person name="Bloem J."/>
            <person name="Labutti K."/>
            <person name="Salamov A."/>
            <person name="Andreopoulos B."/>
            <person name="Baker S."/>
            <person name="Barry K."/>
            <person name="Bills G."/>
            <person name="Bluhm B."/>
            <person name="Cannon C."/>
            <person name="Castanera R."/>
            <person name="Culley D."/>
            <person name="Daum C."/>
            <person name="Ezra D."/>
            <person name="Gonzalez J."/>
            <person name="Henrissat B."/>
            <person name="Kuo A."/>
            <person name="Liang C."/>
            <person name="Lipzen A."/>
            <person name="Lutzoni F."/>
            <person name="Magnuson J."/>
            <person name="Mondo S."/>
            <person name="Nolan M."/>
            <person name="Ohm R."/>
            <person name="Pangilinan J."/>
            <person name="Park H.-J."/>
            <person name="Ramirez L."/>
            <person name="Alfaro M."/>
            <person name="Sun H."/>
            <person name="Tritt A."/>
            <person name="Yoshinaga Y."/>
            <person name="Zwiers L.-H."/>
            <person name="Turgeon B."/>
            <person name="Goodwin S."/>
            <person name="Spatafora J."/>
            <person name="Crous P."/>
            <person name="Grigoriev I."/>
        </authorList>
    </citation>
    <scope>NUCLEOTIDE SEQUENCE</scope>
    <source>
        <strain evidence="2">CBS 121167</strain>
    </source>
</reference>
<accession>A0A6A6BN98</accession>
<gene>
    <name evidence="2" type="ORF">K452DRAFT_243814</name>
</gene>
<dbReference type="Proteomes" id="UP000799438">
    <property type="component" value="Unassembled WGS sequence"/>
</dbReference>
<evidence type="ECO:0000256" key="1">
    <source>
        <dbReference type="SAM" id="MobiDB-lite"/>
    </source>
</evidence>
<protein>
    <submittedName>
        <fullName evidence="2">Uncharacterized protein</fullName>
    </submittedName>
</protein>
<evidence type="ECO:0000313" key="3">
    <source>
        <dbReference type="Proteomes" id="UP000799438"/>
    </source>
</evidence>
<organism evidence="2 3">
    <name type="scientific">Aplosporella prunicola CBS 121167</name>
    <dbReference type="NCBI Taxonomy" id="1176127"/>
    <lineage>
        <taxon>Eukaryota</taxon>
        <taxon>Fungi</taxon>
        <taxon>Dikarya</taxon>
        <taxon>Ascomycota</taxon>
        <taxon>Pezizomycotina</taxon>
        <taxon>Dothideomycetes</taxon>
        <taxon>Dothideomycetes incertae sedis</taxon>
        <taxon>Botryosphaeriales</taxon>
        <taxon>Aplosporellaceae</taxon>
        <taxon>Aplosporella</taxon>
    </lineage>
</organism>
<keyword evidence="3" id="KW-1185">Reference proteome</keyword>
<dbReference type="AlphaFoldDB" id="A0A6A6BN98"/>
<proteinExistence type="predicted"/>
<evidence type="ECO:0000313" key="2">
    <source>
        <dbReference type="EMBL" id="KAF2145619.1"/>
    </source>
</evidence>
<dbReference type="OrthoDB" id="2157103at2759"/>
<dbReference type="EMBL" id="ML995477">
    <property type="protein sequence ID" value="KAF2145619.1"/>
    <property type="molecule type" value="Genomic_DNA"/>
</dbReference>
<dbReference type="RefSeq" id="XP_033401331.1">
    <property type="nucleotide sequence ID" value="XM_033537924.1"/>
</dbReference>
<dbReference type="GeneID" id="54295420"/>
<feature type="compositionally biased region" description="Basic and acidic residues" evidence="1">
    <location>
        <begin position="36"/>
        <end position="50"/>
    </location>
</feature>
<name>A0A6A6BN98_9PEZI</name>